<dbReference type="GO" id="GO:0051792">
    <property type="term" value="P:medium-chain fatty acid biosynthetic process"/>
    <property type="evidence" value="ECO:0007669"/>
    <property type="project" value="UniProtKB-ARBA"/>
</dbReference>
<evidence type="ECO:0000256" key="5">
    <source>
        <dbReference type="ARBA" id="ARBA00022832"/>
    </source>
</evidence>
<feature type="signal peptide" evidence="11">
    <location>
        <begin position="1"/>
        <end position="20"/>
    </location>
</feature>
<evidence type="ECO:0000256" key="10">
    <source>
        <dbReference type="ARBA" id="ARBA00079653"/>
    </source>
</evidence>
<evidence type="ECO:0000259" key="12">
    <source>
        <dbReference type="Pfam" id="PF00975"/>
    </source>
</evidence>
<dbReference type="Proteomes" id="UP000694620">
    <property type="component" value="Chromosome 13"/>
</dbReference>
<dbReference type="EC" id="3.1.2.14" evidence="2"/>
<reference evidence="13" key="2">
    <citation type="submission" date="2025-08" db="UniProtKB">
        <authorList>
            <consortium name="Ensembl"/>
        </authorList>
    </citation>
    <scope>IDENTIFICATION</scope>
</reference>
<keyword evidence="7" id="KW-0275">Fatty acid biosynthesis</keyword>
<dbReference type="InterPro" id="IPR012223">
    <property type="entry name" value="TEII"/>
</dbReference>
<keyword evidence="5" id="KW-0276">Fatty acid metabolism</keyword>
<dbReference type="PANTHER" id="PTHR11487">
    <property type="entry name" value="THIOESTERASE"/>
    <property type="match status" value="1"/>
</dbReference>
<comment type="catalytic activity">
    <reaction evidence="8">
        <text>(9Z)-octadecenoyl-[ACP] + H2O = (9Z)-octadecenoate + holo-[ACP] + H(+)</text>
        <dbReference type="Rhea" id="RHEA:15057"/>
        <dbReference type="Rhea" id="RHEA-COMP:9685"/>
        <dbReference type="Rhea" id="RHEA-COMP:9924"/>
        <dbReference type="ChEBI" id="CHEBI:15377"/>
        <dbReference type="ChEBI" id="CHEBI:15378"/>
        <dbReference type="ChEBI" id="CHEBI:30823"/>
        <dbReference type="ChEBI" id="CHEBI:64479"/>
        <dbReference type="ChEBI" id="CHEBI:78783"/>
        <dbReference type="EC" id="3.1.2.14"/>
    </reaction>
</comment>
<evidence type="ECO:0000256" key="7">
    <source>
        <dbReference type="ARBA" id="ARBA00023160"/>
    </source>
</evidence>
<reference evidence="13" key="1">
    <citation type="submission" date="2021-06" db="EMBL/GenBank/DDBJ databases">
        <authorList>
            <consortium name="Wellcome Sanger Institute Data Sharing"/>
        </authorList>
    </citation>
    <scope>NUCLEOTIDE SEQUENCE [LARGE SCALE GENOMIC DNA]</scope>
</reference>
<accession>A0A8C4SSY6</accession>
<keyword evidence="14" id="KW-1185">Reference proteome</keyword>
<evidence type="ECO:0000256" key="1">
    <source>
        <dbReference type="ARBA" id="ARBA00007169"/>
    </source>
</evidence>
<dbReference type="GO" id="GO:0016297">
    <property type="term" value="F:fatty acyl-[ACP] hydrolase activity"/>
    <property type="evidence" value="ECO:0007669"/>
    <property type="project" value="UniProtKB-EC"/>
</dbReference>
<dbReference type="InterPro" id="IPR001031">
    <property type="entry name" value="Thioesterase"/>
</dbReference>
<evidence type="ECO:0000256" key="3">
    <source>
        <dbReference type="ARBA" id="ARBA00022516"/>
    </source>
</evidence>
<evidence type="ECO:0000313" key="14">
    <source>
        <dbReference type="Proteomes" id="UP000694620"/>
    </source>
</evidence>
<evidence type="ECO:0000256" key="11">
    <source>
        <dbReference type="SAM" id="SignalP"/>
    </source>
</evidence>
<dbReference type="SUPFAM" id="SSF53474">
    <property type="entry name" value="alpha/beta-Hydrolases"/>
    <property type="match status" value="1"/>
</dbReference>
<evidence type="ECO:0000313" key="13">
    <source>
        <dbReference type="Ensembl" id="ENSECRP00000021047.1"/>
    </source>
</evidence>
<organism evidence="13 14">
    <name type="scientific">Erpetoichthys calabaricus</name>
    <name type="common">Rope fish</name>
    <name type="synonym">Calamoichthys calabaricus</name>
    <dbReference type="NCBI Taxonomy" id="27687"/>
    <lineage>
        <taxon>Eukaryota</taxon>
        <taxon>Metazoa</taxon>
        <taxon>Chordata</taxon>
        <taxon>Craniata</taxon>
        <taxon>Vertebrata</taxon>
        <taxon>Euteleostomi</taxon>
        <taxon>Actinopterygii</taxon>
        <taxon>Polypteriformes</taxon>
        <taxon>Polypteridae</taxon>
        <taxon>Erpetoichthys</taxon>
    </lineage>
</organism>
<evidence type="ECO:0000256" key="8">
    <source>
        <dbReference type="ARBA" id="ARBA00048536"/>
    </source>
</evidence>
<reference evidence="13" key="3">
    <citation type="submission" date="2025-09" db="UniProtKB">
        <authorList>
            <consortium name="Ensembl"/>
        </authorList>
    </citation>
    <scope>IDENTIFICATION</scope>
</reference>
<keyword evidence="11" id="KW-0732">Signal</keyword>
<dbReference type="FunFam" id="3.40.50.1820:FF:000153">
    <property type="entry name" value="Surfactin synthase thioesterase subunit"/>
    <property type="match status" value="1"/>
</dbReference>
<dbReference type="Ensembl" id="ENSECRT00000021501.1">
    <property type="protein sequence ID" value="ENSECRP00000021047.1"/>
    <property type="gene ID" value="ENSECRG00000014175.1"/>
</dbReference>
<keyword evidence="4" id="KW-0378">Hydrolase</keyword>
<keyword evidence="6" id="KW-0443">Lipid metabolism</keyword>
<dbReference type="PANTHER" id="PTHR11487:SF0">
    <property type="entry name" value="S-ACYL FATTY ACID SYNTHASE THIOESTERASE, MEDIUM CHAIN"/>
    <property type="match status" value="1"/>
</dbReference>
<dbReference type="GeneTree" id="ENSGT00390000015518"/>
<keyword evidence="3" id="KW-0444">Lipid biosynthesis</keyword>
<gene>
    <name evidence="13" type="primary">OLAH</name>
    <name evidence="13" type="synonym">olah</name>
</gene>
<dbReference type="AlphaFoldDB" id="A0A8C4SSY6"/>
<feature type="chain" id="PRO_5034624194" description="S-acyl fatty acid synthase thioesterase, medium chain" evidence="11">
    <location>
        <begin position="21"/>
        <end position="339"/>
    </location>
</feature>
<comment type="similarity">
    <text evidence="1">Belongs to the thioesterase family.</text>
</comment>
<evidence type="ECO:0000256" key="4">
    <source>
        <dbReference type="ARBA" id="ARBA00022801"/>
    </source>
</evidence>
<proteinExistence type="inferred from homology"/>
<evidence type="ECO:0000256" key="6">
    <source>
        <dbReference type="ARBA" id="ARBA00023098"/>
    </source>
</evidence>
<dbReference type="Gene3D" id="3.40.50.1820">
    <property type="entry name" value="alpha/beta hydrolase"/>
    <property type="match status" value="1"/>
</dbReference>
<sequence>MTHNPPFSFFTLTLFIPVSPLHNSLPQFRIVHIISVPSVPDNNVTFPLVTLATRPEGGATPEEAGSLAGNGSACKRGEVRQSEVRMEKVVNCFCKQPDAVARLVCFPWAGGGSIHYARWGKIFNSSIEVYSVKLPGREARAKEPYAVEIHEIVNEVTHALLPQLKEKPFAFFGHSFGALTSFATAEYLKRVYGLEPAHLFVSGCSAPHSIARTSSQKTSELPDKEFLEWMTTVGGTPPEILGNPEVVNLFLPVLKADLRVVENYSYLKPPSSVLSCAITAFDGTEDVPHDVDAWKELTSGEFTKQMLPGSHFYLKDPQNEAHLVKYITKCLETTEIDYI</sequence>
<name>A0A8C4SSY6_ERPCA</name>
<evidence type="ECO:0000256" key="2">
    <source>
        <dbReference type="ARBA" id="ARBA00012480"/>
    </source>
</evidence>
<feature type="domain" description="Thioesterase" evidence="12">
    <location>
        <begin position="102"/>
        <end position="327"/>
    </location>
</feature>
<dbReference type="InterPro" id="IPR029058">
    <property type="entry name" value="AB_hydrolase_fold"/>
</dbReference>
<evidence type="ECO:0000256" key="9">
    <source>
        <dbReference type="ARBA" id="ARBA00073799"/>
    </source>
</evidence>
<protein>
    <recommendedName>
        <fullName evidence="9">S-acyl fatty acid synthase thioesterase, medium chain</fullName>
        <ecNumber evidence="2">3.1.2.14</ecNumber>
    </recommendedName>
    <alternativeName>
        <fullName evidence="10">Thioesterase II</fullName>
    </alternativeName>
</protein>
<dbReference type="Pfam" id="PF00975">
    <property type="entry name" value="Thioesterase"/>
    <property type="match status" value="1"/>
</dbReference>